<dbReference type="Gene3D" id="3.90.70.200">
    <property type="entry name" value="Plus-3 domain"/>
    <property type="match status" value="1"/>
</dbReference>
<dbReference type="SUPFAM" id="SSF52540">
    <property type="entry name" value="P-loop containing nucleoside triphosphate hydrolases"/>
    <property type="match status" value="1"/>
</dbReference>
<feature type="compositionally biased region" description="Pro residues" evidence="3">
    <location>
        <begin position="25"/>
        <end position="34"/>
    </location>
</feature>
<proteinExistence type="predicted"/>
<dbReference type="InterPro" id="IPR036128">
    <property type="entry name" value="Plus3-like_sf"/>
</dbReference>
<keyword evidence="1" id="KW-0547">Nucleotide-binding</keyword>
<dbReference type="ExpressionAtlas" id="A0A3L6FGC6">
    <property type="expression patterns" value="baseline and differential"/>
</dbReference>
<feature type="region of interest" description="Disordered" evidence="3">
    <location>
        <begin position="915"/>
        <end position="938"/>
    </location>
</feature>
<dbReference type="GO" id="GO:0016301">
    <property type="term" value="F:kinase activity"/>
    <property type="evidence" value="ECO:0007669"/>
    <property type="project" value="InterPro"/>
</dbReference>
<feature type="region of interest" description="Disordered" evidence="3">
    <location>
        <begin position="131"/>
        <end position="155"/>
    </location>
</feature>
<evidence type="ECO:0000259" key="4">
    <source>
        <dbReference type="SMART" id="SM00719"/>
    </source>
</evidence>
<feature type="region of interest" description="Disordered" evidence="3">
    <location>
        <begin position="23"/>
        <end position="77"/>
    </location>
</feature>
<dbReference type="SMART" id="SM00719">
    <property type="entry name" value="Plus3"/>
    <property type="match status" value="1"/>
</dbReference>
<dbReference type="Pfam" id="PF03126">
    <property type="entry name" value="Plus-3"/>
    <property type="match status" value="1"/>
</dbReference>
<gene>
    <name evidence="5" type="ORF">Zm00014a_031894</name>
</gene>
<keyword evidence="2" id="KW-0067">ATP-binding</keyword>
<dbReference type="PANTHER" id="PTHR31153:SF17">
    <property type="entry name" value="OS01G0774500 PROTEIN"/>
    <property type="match status" value="1"/>
</dbReference>
<dbReference type="EMBL" id="NCVQ01000004">
    <property type="protein sequence ID" value="PWZ31888.1"/>
    <property type="molecule type" value="Genomic_DNA"/>
</dbReference>
<dbReference type="Pfam" id="PF06414">
    <property type="entry name" value="Zeta_toxin"/>
    <property type="match status" value="1"/>
</dbReference>
<evidence type="ECO:0000313" key="6">
    <source>
        <dbReference type="Proteomes" id="UP000251960"/>
    </source>
</evidence>
<feature type="compositionally biased region" description="Polar residues" evidence="3">
    <location>
        <begin position="922"/>
        <end position="933"/>
    </location>
</feature>
<dbReference type="InterPro" id="IPR004343">
    <property type="entry name" value="Plus-3_dom"/>
</dbReference>
<sequence>MQQGLLASFIGLNPQASAVRTCCAPAPPRPPLPDSPRQDARRTGCPPPGRPSQRSPPAETPPALSCRPRGSARSKAAGAGVNAVRKFGMSPLSELVWSPDEGLSIKIAASSLSTRKASLRWNADTLSILISSPQRSGSGPGEKNGDTINDNLEVQPPGKKSCLAFQKTRLAVQPLSAMKDLGKLMHGVLVEFSGKLVGSQGKFQSLGVSSNALEIHSHDNCQDPVLHESHKDEPVIARGESASGVNIIARCESVPGVDSSNFVRGKEKVMYNDSNCGNNTREGDDSNESIESCTSTKAPKRKHAQCCAATMPSSGNKRFRREDNESSCSGLLQKCGTSFFNWMSSLTNGLPMLDGATAAVPLEQKFSASTGDGSAAPSQPLQNNRSVPMQFFGFNSLFQSLYTRNVMITSGDNCRQPESNCAGHVFNRLTLELNDNNSMLNKEIGMGRETLDLATQTSAAEGFQMISGGCRGNVQSQIDIFQMRPERNMKLPSSSKFSSRSLEEKQNQCTAACSNDATQNKGGLRESLWVTRLLPKASVELMEATPCNVENAVSPQAVGDKLCCPPLQNFNLEKELNNIQYFTGRGSSDGVTSSKCPATPPEEPKQSETMASVFAKRLDALRHANTSAVSLAIACEHGSPKLRNHKTNSFVVSYSSHDKVEAGHENHKSSSGNGRIVLWVGDKGKEPMCLNNEELRGNFISEREHQHHGGNTAGKLATQHNLELNILAEDTDRSQVELKGGVLDFMAGPSDNKQIVPYGTMSNDESSVIFGALHRLRLSRSDILRWLRSPIMHTTLDGFFVRLRFGKWEEALGGTGYHVARLNGALDRSRLSVTIRNSTCQVDSRFVSNHDFHEATTALMFSLPQVQSVGCVSGATVDELKAWWSAAMKGEWKLPSKEELASSLHLRLRESRAHMHFPLHSPRSQATPRSSSGPVDGPMLRAVDLPDRFDRVAPPTDNGAGSEEAAVKDTGPKPVVPLLNVSAGGRVHEIQTFAHYVATQIGFEDLNECPHLCALSYDYLKKTEGYEQNLLAFFHNKMNPDALLVQLIEEMDKCILGYFSFHWKYATHIITQVLTHEQPRRKLRRMVMEATRKMRFERVTRELKVTRLFTTLVEELKAIGVHCQHDHNRAGTDVMVPAAHSDRSPVLLLMGGGMGAGKSTVLKQIMKEVFWTEAAANAVVVEADAFKESDVIYQAISSRGHHTDMLQTAELVHQSSTDAAASLLVTALNEGRDVILDGTLSWEPFVRQTIAMARSVHRQRYRMGVGYKVAPDGTTTEKRAIISGRAVRVNSQLKSHKRFAGAFRKYCDLVDNARLYSTNTIAGAKLIGWKDKDSRLLVDVDEIGLLDRVSRINDDANCVHELYPDGHPTGGAGSVWDELMASPVRASIQRELKEAILDSEACFPSP</sequence>
<dbReference type="SUPFAM" id="SSF159042">
    <property type="entry name" value="Plus3-like"/>
    <property type="match status" value="1"/>
</dbReference>
<feature type="region of interest" description="Disordered" evidence="3">
    <location>
        <begin position="951"/>
        <end position="971"/>
    </location>
</feature>
<accession>A0A3L6FGC6</accession>
<feature type="domain" description="Plus3" evidence="4">
    <location>
        <begin position="767"/>
        <end position="858"/>
    </location>
</feature>
<protein>
    <recommendedName>
        <fullName evidence="4">Plus3 domain-containing protein</fullName>
    </recommendedName>
</protein>
<evidence type="ECO:0000256" key="3">
    <source>
        <dbReference type="SAM" id="MobiDB-lite"/>
    </source>
</evidence>
<name>A0A3L6FGC6_MAIZE</name>
<feature type="compositionally biased region" description="Polar residues" evidence="3">
    <location>
        <begin position="587"/>
        <end position="596"/>
    </location>
</feature>
<dbReference type="PANTHER" id="PTHR31153">
    <property type="entry name" value="CALMODULIN CALCIUM-DEPENDENT NAD KINASE"/>
    <property type="match status" value="1"/>
</dbReference>
<reference evidence="5 6" key="1">
    <citation type="journal article" date="2018" name="Nat. Genet.">
        <title>Extensive intraspecific gene order and gene structural variations between Mo17 and other maize genomes.</title>
        <authorList>
            <person name="Sun S."/>
            <person name="Zhou Y."/>
            <person name="Chen J."/>
            <person name="Shi J."/>
            <person name="Zhao H."/>
            <person name="Zhao H."/>
            <person name="Song W."/>
            <person name="Zhang M."/>
            <person name="Cui Y."/>
            <person name="Dong X."/>
            <person name="Liu H."/>
            <person name="Ma X."/>
            <person name="Jiao Y."/>
            <person name="Wang B."/>
            <person name="Wei X."/>
            <person name="Stein J.C."/>
            <person name="Glaubitz J.C."/>
            <person name="Lu F."/>
            <person name="Yu G."/>
            <person name="Liang C."/>
            <person name="Fengler K."/>
            <person name="Li B."/>
            <person name="Rafalski A."/>
            <person name="Schnable P.S."/>
            <person name="Ware D.H."/>
            <person name="Buckler E.S."/>
            <person name="Lai J."/>
        </authorList>
    </citation>
    <scope>NUCLEOTIDE SEQUENCE [LARGE SCALE GENOMIC DNA]</scope>
    <source>
        <strain evidence="6">cv. Missouri 17</strain>
        <tissue evidence="5">Seedling</tissue>
    </source>
</reference>
<dbReference type="InterPro" id="IPR010488">
    <property type="entry name" value="Zeta_toxin_domain"/>
</dbReference>
<dbReference type="InterPro" id="IPR044802">
    <property type="entry name" value="NADKc-like"/>
</dbReference>
<feature type="region of interest" description="Disordered" evidence="3">
    <location>
        <begin position="587"/>
        <end position="608"/>
    </location>
</feature>
<evidence type="ECO:0000256" key="2">
    <source>
        <dbReference type="ARBA" id="ARBA00022840"/>
    </source>
</evidence>
<comment type="caution">
    <text evidence="5">The sequence shown here is derived from an EMBL/GenBank/DDBJ whole genome shotgun (WGS) entry which is preliminary data.</text>
</comment>
<dbReference type="Proteomes" id="UP000251960">
    <property type="component" value="Chromosome 3"/>
</dbReference>
<evidence type="ECO:0000256" key="1">
    <source>
        <dbReference type="ARBA" id="ARBA00022741"/>
    </source>
</evidence>
<organism evidence="5 6">
    <name type="scientific">Zea mays</name>
    <name type="common">Maize</name>
    <dbReference type="NCBI Taxonomy" id="4577"/>
    <lineage>
        <taxon>Eukaryota</taxon>
        <taxon>Viridiplantae</taxon>
        <taxon>Streptophyta</taxon>
        <taxon>Embryophyta</taxon>
        <taxon>Tracheophyta</taxon>
        <taxon>Spermatophyta</taxon>
        <taxon>Magnoliopsida</taxon>
        <taxon>Liliopsida</taxon>
        <taxon>Poales</taxon>
        <taxon>Poaceae</taxon>
        <taxon>PACMAD clade</taxon>
        <taxon>Panicoideae</taxon>
        <taxon>Andropogonodae</taxon>
        <taxon>Andropogoneae</taxon>
        <taxon>Tripsacinae</taxon>
        <taxon>Zea</taxon>
    </lineage>
</organism>
<dbReference type="Gene3D" id="3.40.50.300">
    <property type="entry name" value="P-loop containing nucleotide triphosphate hydrolases"/>
    <property type="match status" value="1"/>
</dbReference>
<dbReference type="GO" id="GO:0003677">
    <property type="term" value="F:DNA binding"/>
    <property type="evidence" value="ECO:0007669"/>
    <property type="project" value="InterPro"/>
</dbReference>
<dbReference type="GO" id="GO:0005524">
    <property type="term" value="F:ATP binding"/>
    <property type="evidence" value="ECO:0007669"/>
    <property type="project" value="UniProtKB-KW"/>
</dbReference>
<evidence type="ECO:0000313" key="5">
    <source>
        <dbReference type="EMBL" id="PWZ31888.1"/>
    </source>
</evidence>
<dbReference type="InterPro" id="IPR027417">
    <property type="entry name" value="P-loop_NTPase"/>
</dbReference>